<organism evidence="2 3">
    <name type="scientific">Exidia glandulosa HHB12029</name>
    <dbReference type="NCBI Taxonomy" id="1314781"/>
    <lineage>
        <taxon>Eukaryota</taxon>
        <taxon>Fungi</taxon>
        <taxon>Dikarya</taxon>
        <taxon>Basidiomycota</taxon>
        <taxon>Agaricomycotina</taxon>
        <taxon>Agaricomycetes</taxon>
        <taxon>Auriculariales</taxon>
        <taxon>Exidiaceae</taxon>
        <taxon>Exidia</taxon>
    </lineage>
</organism>
<sequence>MCATRSCAATIYILHNLPPGLICTPNLALDLMDGSSSTATAPPSSPTETRNKQARKERMKNILEEGRNIATIMQGIAETNPVTKGCVVTFSTLITLEINRKENDEEIVKAVQRMIRMVEALSALTLPLMNDESLASRLQAVLAAMERKMEYFSASSE</sequence>
<dbReference type="Proteomes" id="UP000077266">
    <property type="component" value="Unassembled WGS sequence"/>
</dbReference>
<evidence type="ECO:0000313" key="3">
    <source>
        <dbReference type="Proteomes" id="UP000077266"/>
    </source>
</evidence>
<dbReference type="EMBL" id="KV426636">
    <property type="protein sequence ID" value="KZV79330.1"/>
    <property type="molecule type" value="Genomic_DNA"/>
</dbReference>
<name>A0A165ARB5_EXIGL</name>
<feature type="region of interest" description="Disordered" evidence="1">
    <location>
        <begin position="34"/>
        <end position="56"/>
    </location>
</feature>
<dbReference type="InParanoid" id="A0A165ARB5"/>
<dbReference type="AlphaFoldDB" id="A0A165ARB5"/>
<protein>
    <submittedName>
        <fullName evidence="2">Uncharacterized protein</fullName>
    </submittedName>
</protein>
<gene>
    <name evidence="2" type="ORF">EXIGLDRAFT_474067</name>
</gene>
<evidence type="ECO:0000313" key="2">
    <source>
        <dbReference type="EMBL" id="KZV79330.1"/>
    </source>
</evidence>
<keyword evidence="3" id="KW-1185">Reference proteome</keyword>
<reference evidence="2 3" key="1">
    <citation type="journal article" date="2016" name="Mol. Biol. Evol.">
        <title>Comparative Genomics of Early-Diverging Mushroom-Forming Fungi Provides Insights into the Origins of Lignocellulose Decay Capabilities.</title>
        <authorList>
            <person name="Nagy L.G."/>
            <person name="Riley R."/>
            <person name="Tritt A."/>
            <person name="Adam C."/>
            <person name="Daum C."/>
            <person name="Floudas D."/>
            <person name="Sun H."/>
            <person name="Yadav J.S."/>
            <person name="Pangilinan J."/>
            <person name="Larsson K.H."/>
            <person name="Matsuura K."/>
            <person name="Barry K."/>
            <person name="Labutti K."/>
            <person name="Kuo R."/>
            <person name="Ohm R.A."/>
            <person name="Bhattacharya S.S."/>
            <person name="Shirouzu T."/>
            <person name="Yoshinaga Y."/>
            <person name="Martin F.M."/>
            <person name="Grigoriev I.V."/>
            <person name="Hibbett D.S."/>
        </authorList>
    </citation>
    <scope>NUCLEOTIDE SEQUENCE [LARGE SCALE GENOMIC DNA]</scope>
    <source>
        <strain evidence="2 3">HHB12029</strain>
    </source>
</reference>
<proteinExistence type="predicted"/>
<evidence type="ECO:0000256" key="1">
    <source>
        <dbReference type="SAM" id="MobiDB-lite"/>
    </source>
</evidence>
<accession>A0A165ARB5</accession>